<comment type="subcellular location">
    <subcellularLocation>
        <location evidence="2 21">Cell inner membrane</location>
        <topology evidence="2 21">Multi-pass membrane protein</topology>
    </subcellularLocation>
</comment>
<comment type="caution">
    <text evidence="22">The sequence shown here is derived from an EMBL/GenBank/DDBJ whole genome shotgun (WGS) entry which is preliminary data.</text>
</comment>
<gene>
    <name evidence="22" type="ORF">LZA78_04560</name>
</gene>
<comment type="cofactor">
    <cofactor evidence="1">
        <name>Mg(2+)</name>
        <dbReference type="ChEBI" id="CHEBI:18420"/>
    </cofactor>
</comment>
<evidence type="ECO:0000256" key="1">
    <source>
        <dbReference type="ARBA" id="ARBA00001946"/>
    </source>
</evidence>
<keyword evidence="17 21" id="KW-0443">Lipid metabolism</keyword>
<keyword evidence="23" id="KW-1185">Reference proteome</keyword>
<dbReference type="PANTHER" id="PTHR34299">
    <property type="entry name" value="DIACYLGLYCEROL KINASE"/>
    <property type="match status" value="1"/>
</dbReference>
<dbReference type="EC" id="2.7.1.107" evidence="4 21"/>
<dbReference type="InterPro" id="IPR000829">
    <property type="entry name" value="DAGK"/>
</dbReference>
<keyword evidence="8 21" id="KW-0997">Cell inner membrane</keyword>
<evidence type="ECO:0000256" key="13">
    <source>
        <dbReference type="ARBA" id="ARBA00022777"/>
    </source>
</evidence>
<evidence type="ECO:0000256" key="20">
    <source>
        <dbReference type="ARBA" id="ARBA00023264"/>
    </source>
</evidence>
<keyword evidence="7" id="KW-0444">Lipid biosynthesis</keyword>
<evidence type="ECO:0000256" key="12">
    <source>
        <dbReference type="ARBA" id="ARBA00022741"/>
    </source>
</evidence>
<evidence type="ECO:0000256" key="2">
    <source>
        <dbReference type="ARBA" id="ARBA00004429"/>
    </source>
</evidence>
<comment type="caution">
    <text evidence="21">Lacks conserved residue(s) required for the propagation of feature annotation.</text>
</comment>
<evidence type="ECO:0000256" key="3">
    <source>
        <dbReference type="ARBA" id="ARBA00005967"/>
    </source>
</evidence>
<keyword evidence="10 21" id="KW-0812">Transmembrane</keyword>
<evidence type="ECO:0000256" key="9">
    <source>
        <dbReference type="ARBA" id="ARBA00022679"/>
    </source>
</evidence>
<evidence type="ECO:0000256" key="16">
    <source>
        <dbReference type="ARBA" id="ARBA00022989"/>
    </source>
</evidence>
<dbReference type="InterPro" id="IPR033718">
    <property type="entry name" value="DAGK_prok"/>
</dbReference>
<evidence type="ECO:0000313" key="23">
    <source>
        <dbReference type="Proteomes" id="UP001521181"/>
    </source>
</evidence>
<evidence type="ECO:0000256" key="5">
    <source>
        <dbReference type="ARBA" id="ARBA00017575"/>
    </source>
</evidence>
<keyword evidence="16 21" id="KW-1133">Transmembrane helix</keyword>
<evidence type="ECO:0000256" key="19">
    <source>
        <dbReference type="ARBA" id="ARBA00023209"/>
    </source>
</evidence>
<keyword evidence="12 21" id="KW-0547">Nucleotide-binding</keyword>
<dbReference type="RefSeq" id="WP_233675754.1">
    <property type="nucleotide sequence ID" value="NZ_JAJUOS010000002.1"/>
</dbReference>
<keyword evidence="13 21" id="KW-0418">Kinase</keyword>
<accession>A0ABS8YWE9</accession>
<dbReference type="InterPro" id="IPR036945">
    <property type="entry name" value="DAGK_sf"/>
</dbReference>
<name>A0ABS8YWE9_9RHOB</name>
<keyword evidence="11" id="KW-0479">Metal-binding</keyword>
<evidence type="ECO:0000256" key="10">
    <source>
        <dbReference type="ARBA" id="ARBA00022692"/>
    </source>
</evidence>
<dbReference type="GO" id="GO:0016301">
    <property type="term" value="F:kinase activity"/>
    <property type="evidence" value="ECO:0007669"/>
    <property type="project" value="UniProtKB-KW"/>
</dbReference>
<evidence type="ECO:0000256" key="7">
    <source>
        <dbReference type="ARBA" id="ARBA00022516"/>
    </source>
</evidence>
<keyword evidence="19" id="KW-0594">Phospholipid biosynthesis</keyword>
<keyword evidence="9 21" id="KW-0808">Transferase</keyword>
<keyword evidence="20 21" id="KW-1208">Phospholipid metabolism</keyword>
<proteinExistence type="inferred from homology"/>
<evidence type="ECO:0000256" key="21">
    <source>
        <dbReference type="RuleBase" id="RU363065"/>
    </source>
</evidence>
<protein>
    <recommendedName>
        <fullName evidence="5 21">Diacylglycerol kinase</fullName>
        <ecNumber evidence="4 21">2.7.1.107</ecNumber>
    </recommendedName>
</protein>
<sequence>MTPPDRIPPRKHGLAHLFAAARYSASGLRRLSRESAFRHEVLAFVALLAAYLALGAGAAVILGFVILFCLLVAVEALNTAIEALVDRVSPEWSEAARDAKDLGSLAVMCLLVAHGALLAWVLLQAFVGT</sequence>
<dbReference type="Proteomes" id="UP001521181">
    <property type="component" value="Unassembled WGS sequence"/>
</dbReference>
<dbReference type="PANTHER" id="PTHR34299:SF1">
    <property type="entry name" value="DIACYLGLYCEROL KINASE"/>
    <property type="match status" value="1"/>
</dbReference>
<keyword evidence="14 21" id="KW-0067">ATP-binding</keyword>
<feature type="transmembrane region" description="Helical" evidence="21">
    <location>
        <begin position="60"/>
        <end position="81"/>
    </location>
</feature>
<evidence type="ECO:0000256" key="8">
    <source>
        <dbReference type="ARBA" id="ARBA00022519"/>
    </source>
</evidence>
<keyword evidence="6" id="KW-1003">Cell membrane</keyword>
<dbReference type="EMBL" id="JAJUOS010000002">
    <property type="protein sequence ID" value="MCE5972746.1"/>
    <property type="molecule type" value="Genomic_DNA"/>
</dbReference>
<dbReference type="CDD" id="cd14264">
    <property type="entry name" value="DAGK_IM"/>
    <property type="match status" value="1"/>
</dbReference>
<evidence type="ECO:0000256" key="18">
    <source>
        <dbReference type="ARBA" id="ARBA00023136"/>
    </source>
</evidence>
<comment type="catalytic activity">
    <reaction evidence="21">
        <text>a 1,2-diacyl-sn-glycerol + ATP = a 1,2-diacyl-sn-glycero-3-phosphate + ADP + H(+)</text>
        <dbReference type="Rhea" id="RHEA:10272"/>
        <dbReference type="ChEBI" id="CHEBI:15378"/>
        <dbReference type="ChEBI" id="CHEBI:17815"/>
        <dbReference type="ChEBI" id="CHEBI:30616"/>
        <dbReference type="ChEBI" id="CHEBI:58608"/>
        <dbReference type="ChEBI" id="CHEBI:456216"/>
        <dbReference type="EC" id="2.7.1.107"/>
    </reaction>
</comment>
<evidence type="ECO:0000256" key="11">
    <source>
        <dbReference type="ARBA" id="ARBA00022723"/>
    </source>
</evidence>
<evidence type="ECO:0000256" key="4">
    <source>
        <dbReference type="ARBA" id="ARBA00012133"/>
    </source>
</evidence>
<evidence type="ECO:0000313" key="22">
    <source>
        <dbReference type="EMBL" id="MCE5972746.1"/>
    </source>
</evidence>
<dbReference type="Gene3D" id="1.10.287.3610">
    <property type="match status" value="1"/>
</dbReference>
<dbReference type="PROSITE" id="PS01069">
    <property type="entry name" value="DAGK_PROKAR"/>
    <property type="match status" value="1"/>
</dbReference>
<evidence type="ECO:0000256" key="6">
    <source>
        <dbReference type="ARBA" id="ARBA00022475"/>
    </source>
</evidence>
<evidence type="ECO:0000256" key="17">
    <source>
        <dbReference type="ARBA" id="ARBA00023098"/>
    </source>
</evidence>
<comment type="function">
    <text evidence="21">Catalyzes the ATP-dependent phosphorylation of sn-l,2-diacylglycerol (DAG) to phosphatidic acid. Involved in the recycling of diacylglycerol produced as a by-product during membrane-derived oligosaccharide (MDO) biosynthesis.</text>
</comment>
<comment type="similarity">
    <text evidence="3 21">Belongs to the bacterial diacylglycerol kinase family.</text>
</comment>
<keyword evidence="15" id="KW-0460">Magnesium</keyword>
<organism evidence="22 23">
    <name type="scientific">Rhodobacter flavimaris</name>
    <dbReference type="NCBI Taxonomy" id="2907145"/>
    <lineage>
        <taxon>Bacteria</taxon>
        <taxon>Pseudomonadati</taxon>
        <taxon>Pseudomonadota</taxon>
        <taxon>Alphaproteobacteria</taxon>
        <taxon>Rhodobacterales</taxon>
        <taxon>Rhodobacter group</taxon>
        <taxon>Rhodobacter</taxon>
    </lineage>
</organism>
<evidence type="ECO:0000256" key="15">
    <source>
        <dbReference type="ARBA" id="ARBA00022842"/>
    </source>
</evidence>
<reference evidence="22 23" key="1">
    <citation type="submission" date="2021-12" db="EMBL/GenBank/DDBJ databases">
        <title>Sinirhodobacter sp. WL0062 is a bacterium isolated from seawater.</title>
        <authorList>
            <person name="Wang L."/>
            <person name="He W."/>
            <person name="Zhang D.-F."/>
        </authorList>
    </citation>
    <scope>NUCLEOTIDE SEQUENCE [LARGE SCALE GENOMIC DNA]</scope>
    <source>
        <strain evidence="22 23">WL0062</strain>
    </source>
</reference>
<dbReference type="Pfam" id="PF01219">
    <property type="entry name" value="DAGK_prokar"/>
    <property type="match status" value="1"/>
</dbReference>
<evidence type="ECO:0000256" key="14">
    <source>
        <dbReference type="ARBA" id="ARBA00022840"/>
    </source>
</evidence>
<keyword evidence="18 21" id="KW-0472">Membrane</keyword>
<feature type="transmembrane region" description="Helical" evidence="21">
    <location>
        <begin position="102"/>
        <end position="123"/>
    </location>
</feature>